<dbReference type="PROSITE" id="PS00571">
    <property type="entry name" value="AMIDASES"/>
    <property type="match status" value="1"/>
</dbReference>
<dbReference type="PANTHER" id="PTHR11895">
    <property type="entry name" value="TRANSAMIDASE"/>
    <property type="match status" value="1"/>
</dbReference>
<evidence type="ECO:0000313" key="3">
    <source>
        <dbReference type="EMBL" id="PJD84103.1"/>
    </source>
</evidence>
<sequence length="456" mass="48533">MKRLIPPDDCPEEIARRLDVIQQHRALNAILGVNPDAMSQAEQHQQQRRRGEPIGPLHGVPLIVKDNIACVPMPITLGCRALASLNATADARVVQRLRRAGAIILARANMSEFAFDVRSRSSLGGDVANPLCPTLTAGGSSGGCAAAVAAGMADGALGTDTGGSIRIPCSYTGLVGLRPAFRRSQLDGVAPLSPSKDTVGPMVHSVEDAALLHAVIHGLPPVALPVRSLKGVRFGVVTALQGEDEVQLEVWQSALHTLRRAGATLVEVSLPFLEEVRQATCLSLYEFRVAIDDWLSKQPGAPSGLTSIVDSGAFLPEFAPFLRQMLASNTLKTPLWLAGRRFQRLLRQNLCQVAEVQRIDGFVYPTVQRLPESMAKMPPGCAPELAAISGLPAITLPCGVSRIGLPVGMEMLSAQEDETMLMTLALACEGALGGINEVLRFKAGYRQSGTVCQNLS</sequence>
<dbReference type="Gene3D" id="3.90.1300.10">
    <property type="entry name" value="Amidase signature (AS) domain"/>
    <property type="match status" value="1"/>
</dbReference>
<organism evidence="3 4">
    <name type="scientific">Enterobacter hormaechei</name>
    <dbReference type="NCBI Taxonomy" id="158836"/>
    <lineage>
        <taxon>Bacteria</taxon>
        <taxon>Pseudomonadati</taxon>
        <taxon>Pseudomonadota</taxon>
        <taxon>Gammaproteobacteria</taxon>
        <taxon>Enterobacterales</taxon>
        <taxon>Enterobacteriaceae</taxon>
        <taxon>Enterobacter</taxon>
        <taxon>Enterobacter cloacae complex</taxon>
    </lineage>
</organism>
<feature type="domain" description="Amidase" evidence="2">
    <location>
        <begin position="22"/>
        <end position="421"/>
    </location>
</feature>
<evidence type="ECO:0000259" key="2">
    <source>
        <dbReference type="Pfam" id="PF01425"/>
    </source>
</evidence>
<dbReference type="PANTHER" id="PTHR11895:SF7">
    <property type="entry name" value="GLUTAMYL-TRNA(GLN) AMIDOTRANSFERASE SUBUNIT A, MITOCHONDRIAL"/>
    <property type="match status" value="1"/>
</dbReference>
<evidence type="ECO:0000313" key="4">
    <source>
        <dbReference type="Proteomes" id="UP000229974"/>
    </source>
</evidence>
<dbReference type="STRING" id="299766.BFV68_17010"/>
<protein>
    <submittedName>
        <fullName evidence="3">Amidase</fullName>
    </submittedName>
</protein>
<dbReference type="InterPro" id="IPR036928">
    <property type="entry name" value="AS_sf"/>
</dbReference>
<proteinExistence type="inferred from homology"/>
<dbReference type="Pfam" id="PF01425">
    <property type="entry name" value="Amidase"/>
    <property type="match status" value="1"/>
</dbReference>
<dbReference type="AlphaFoldDB" id="A0A2J0PXE3"/>
<evidence type="ECO:0000256" key="1">
    <source>
        <dbReference type="ARBA" id="ARBA00009199"/>
    </source>
</evidence>
<dbReference type="OrthoDB" id="9811471at2"/>
<dbReference type="InterPro" id="IPR020556">
    <property type="entry name" value="Amidase_CS"/>
</dbReference>
<dbReference type="RefSeq" id="WP_047716683.1">
    <property type="nucleotide sequence ID" value="NZ_CP060480.1"/>
</dbReference>
<dbReference type="InterPro" id="IPR023631">
    <property type="entry name" value="Amidase_dom"/>
</dbReference>
<dbReference type="Proteomes" id="UP000229974">
    <property type="component" value="Unassembled WGS sequence"/>
</dbReference>
<dbReference type="EMBL" id="NEEW01000006">
    <property type="protein sequence ID" value="PJD84103.1"/>
    <property type="molecule type" value="Genomic_DNA"/>
</dbReference>
<reference evidence="3 4" key="1">
    <citation type="journal article" date="2017" name="J. Antimicrob. Chemother.">
        <title>Characterization of the population structure, drug resistance mechanisms and plasmids of the community-associated Enterobacter cloacae complex in China.</title>
        <authorList>
            <person name="Zhou K."/>
            <person name="Yu W."/>
            <person name="Cao X."/>
            <person name="Shen P."/>
            <person name="Lu H."/>
            <person name="Luo Q."/>
            <person name="Rossen J.W.A."/>
            <person name="Xiao Y."/>
        </authorList>
    </citation>
    <scope>NUCLEOTIDE SEQUENCE [LARGE SCALE GENOMIC DNA]</scope>
    <source>
        <strain evidence="3 4">ECC904</strain>
    </source>
</reference>
<accession>A0A2J0PXE3</accession>
<dbReference type="InterPro" id="IPR000120">
    <property type="entry name" value="Amidase"/>
</dbReference>
<dbReference type="GO" id="GO:0003824">
    <property type="term" value="F:catalytic activity"/>
    <property type="evidence" value="ECO:0007669"/>
    <property type="project" value="InterPro"/>
</dbReference>
<comment type="similarity">
    <text evidence="1">Belongs to the amidase family.</text>
</comment>
<name>A0A2J0PXE3_9ENTR</name>
<dbReference type="SUPFAM" id="SSF75304">
    <property type="entry name" value="Amidase signature (AS) enzymes"/>
    <property type="match status" value="1"/>
</dbReference>
<comment type="caution">
    <text evidence="3">The sequence shown here is derived from an EMBL/GenBank/DDBJ whole genome shotgun (WGS) entry which is preliminary data.</text>
</comment>
<gene>
    <name evidence="3" type="ORF">B9Q30_13135</name>
</gene>